<evidence type="ECO:0000313" key="2">
    <source>
        <dbReference type="Proteomes" id="UP000175679"/>
    </source>
</evidence>
<sequence>MCVTENSDDISHDNVLQKLAEEFKQYTCQKEYAKYVGSNDTEYLFAMPKIKRYFMTALGIDIPIYRPVTLLQCIADLTNHSLIKIFEFLIKRGANVEVLDCWENSLLCLTVDIKDLPSHKIKRYERKSQYFQD</sequence>
<protein>
    <recommendedName>
        <fullName evidence="3">Ankyrin repeat domain-containing protein</fullName>
    </recommendedName>
</protein>
<keyword evidence="2" id="KW-1185">Reference proteome</keyword>
<reference evidence="1 2" key="1">
    <citation type="submission" date="2016-09" db="EMBL/GenBank/DDBJ databases">
        <title>Genomic evidence for plant-parasitic nematodes as the earliest Wolbachia hosts.</title>
        <authorList>
            <person name="Brown A.M."/>
            <person name="Wasala S.K."/>
            <person name="Howe D.K."/>
            <person name="Peetz A.B."/>
            <person name="Zasada I.A."/>
            <person name="Denver D.R."/>
        </authorList>
    </citation>
    <scope>NUCLEOTIDE SEQUENCE [LARGE SCALE GENOMIC DNA]</scope>
    <source>
        <strain evidence="2">wPpe</strain>
    </source>
</reference>
<gene>
    <name evidence="1" type="ORF">BIY23_01705</name>
</gene>
<name>A0A1E7QL23_WOLPI</name>
<evidence type="ECO:0000313" key="1">
    <source>
        <dbReference type="EMBL" id="OEY87172.1"/>
    </source>
</evidence>
<comment type="caution">
    <text evidence="1">The sequence shown here is derived from an EMBL/GenBank/DDBJ whole genome shotgun (WGS) entry which is preliminary data.</text>
</comment>
<proteinExistence type="predicted"/>
<organism evidence="1 2">
    <name type="scientific">Wolbachia pipientis</name>
    <dbReference type="NCBI Taxonomy" id="955"/>
    <lineage>
        <taxon>Bacteria</taxon>
        <taxon>Pseudomonadati</taxon>
        <taxon>Pseudomonadota</taxon>
        <taxon>Alphaproteobacteria</taxon>
        <taxon>Rickettsiales</taxon>
        <taxon>Anaplasmataceae</taxon>
        <taxon>Wolbachieae</taxon>
        <taxon>Wolbachia</taxon>
    </lineage>
</organism>
<dbReference type="RefSeq" id="WP_070064821.1">
    <property type="nucleotide sequence ID" value="NZ_MJMG01000001.1"/>
</dbReference>
<evidence type="ECO:0008006" key="3">
    <source>
        <dbReference type="Google" id="ProtNLM"/>
    </source>
</evidence>
<dbReference type="Proteomes" id="UP000175679">
    <property type="component" value="Unassembled WGS sequence"/>
</dbReference>
<accession>A0A1E7QL23</accession>
<dbReference type="AlphaFoldDB" id="A0A1E7QL23"/>
<dbReference type="EMBL" id="MJMG01000001">
    <property type="protein sequence ID" value="OEY87172.1"/>
    <property type="molecule type" value="Genomic_DNA"/>
</dbReference>